<dbReference type="PANTHER" id="PTHR30289">
    <property type="entry name" value="UNCHARACTERIZED PROTEIN YBCL-RELATED"/>
    <property type="match status" value="1"/>
</dbReference>
<feature type="region of interest" description="Disordered" evidence="1">
    <location>
        <begin position="391"/>
        <end position="410"/>
    </location>
</feature>
<comment type="caution">
    <text evidence="3">The sequence shown here is derived from an EMBL/GenBank/DDBJ whole genome shotgun (WGS) entry which is preliminary data.</text>
</comment>
<dbReference type="InterPro" id="IPR036610">
    <property type="entry name" value="PEBP-like_sf"/>
</dbReference>
<dbReference type="Pfam" id="PF01161">
    <property type="entry name" value="PBP"/>
    <property type="match status" value="1"/>
</dbReference>
<gene>
    <name evidence="3" type="ORF">RMSM_02188</name>
</gene>
<dbReference type="EMBL" id="ANOG01000309">
    <property type="protein sequence ID" value="EMI20879.1"/>
    <property type="molecule type" value="Genomic_DNA"/>
</dbReference>
<organism evidence="3 4">
    <name type="scientific">Rhodopirellula maiorica SM1</name>
    <dbReference type="NCBI Taxonomy" id="1265738"/>
    <lineage>
        <taxon>Bacteria</taxon>
        <taxon>Pseudomonadati</taxon>
        <taxon>Planctomycetota</taxon>
        <taxon>Planctomycetia</taxon>
        <taxon>Pirellulales</taxon>
        <taxon>Pirellulaceae</taxon>
        <taxon>Novipirellula</taxon>
    </lineage>
</organism>
<evidence type="ECO:0000313" key="3">
    <source>
        <dbReference type="EMBL" id="EMI20879.1"/>
    </source>
</evidence>
<sequence>MNVRYLVSLVTGLMLGIGTMNFSSVNLSAHEVGSHDDSHVSSASRTWSVAADGSHLHGSFVCVIDDDVQIRRADGKLARIAIDHLVASDQAWIEARCEEIKLLNQHRETQLAMLNPPTDATIRSTTDTKSMPAIGEYFKPFQKALQLHWDKNFLYVGSNGLPEHPMMIGIRAWQQQVPLPQKYIADNAWRIPLYPVPAKNPMSTKNDFLRGAIALAVNGVPIFNPLNNRGDDAFLFGELDQYGGHCGRADDYHYHIAPVHLEEATGNGNPIAYALDGYPIFGYQDEQATDFAPLDNLGGHKDASGNYHYHAQKTYPYLNGGFYGEVTKRDGQVDPQPRAEPLRPALRPLRDAKITGFDRNGNRFQLEYDVSGRKGTIHYVVKNDGSVDFTFQEPSGKTRTESYRSRSGKPYMPLSDALGTNVDLSHHLPSGMPMLTVTSPAFAAGNEMPIEFTGDGAGHSPPLAWTKGPAGTQCYALNLWHTPGPGDIKSYWLLYNIPADVTSLPANAHGIGTAGYNDKGHTEYDPMRSKGPGVKKYHVTVFALSEKPNLHRQKSHVTNC</sequence>
<dbReference type="Proteomes" id="UP000011991">
    <property type="component" value="Unassembled WGS sequence"/>
</dbReference>
<dbReference type="InterPro" id="IPR008914">
    <property type="entry name" value="PEBP"/>
</dbReference>
<protein>
    <submittedName>
        <fullName evidence="3">Phospholipid-binding protein</fullName>
    </submittedName>
</protein>
<dbReference type="Gene3D" id="3.90.280.10">
    <property type="entry name" value="PEBP-like"/>
    <property type="match status" value="1"/>
</dbReference>
<dbReference type="InterPro" id="IPR005247">
    <property type="entry name" value="YbhB_YbcL/LppC-like"/>
</dbReference>
<dbReference type="SUPFAM" id="SSF49777">
    <property type="entry name" value="PEBP-like"/>
    <property type="match status" value="1"/>
</dbReference>
<dbReference type="Gene3D" id="2.30.30.700">
    <property type="entry name" value="SLA1 homology domain 1"/>
    <property type="match status" value="1"/>
</dbReference>
<evidence type="ECO:0000259" key="2">
    <source>
        <dbReference type="Pfam" id="PF14240"/>
    </source>
</evidence>
<dbReference type="InterPro" id="IPR025924">
    <property type="entry name" value="YHYH_dom"/>
</dbReference>
<evidence type="ECO:0000256" key="1">
    <source>
        <dbReference type="SAM" id="MobiDB-lite"/>
    </source>
</evidence>
<keyword evidence="4" id="KW-1185">Reference proteome</keyword>
<evidence type="ECO:0000313" key="4">
    <source>
        <dbReference type="Proteomes" id="UP000011991"/>
    </source>
</evidence>
<dbReference type="AlphaFoldDB" id="M5S3X2"/>
<accession>M5S3X2</accession>
<dbReference type="Pfam" id="PF14240">
    <property type="entry name" value="YHYH"/>
    <property type="match status" value="1"/>
</dbReference>
<proteinExistence type="predicted"/>
<reference evidence="3 4" key="1">
    <citation type="journal article" date="2013" name="Mar. Genomics">
        <title>Expression of sulfatases in Rhodopirellula baltica and the diversity of sulfatases in the genus Rhodopirellula.</title>
        <authorList>
            <person name="Wegner C.E."/>
            <person name="Richter-Heitmann T."/>
            <person name="Klindworth A."/>
            <person name="Klockow C."/>
            <person name="Richter M."/>
            <person name="Achstetter T."/>
            <person name="Glockner F.O."/>
            <person name="Harder J."/>
        </authorList>
    </citation>
    <scope>NUCLEOTIDE SEQUENCE [LARGE SCALE GENOMIC DNA]</scope>
    <source>
        <strain evidence="3 4">SM1</strain>
    </source>
</reference>
<name>M5S3X2_9BACT</name>
<dbReference type="PATRIC" id="fig|1265738.3.peg.2193"/>
<dbReference type="PANTHER" id="PTHR30289:SF8">
    <property type="entry name" value="YHYH DOMAIN-CONTAINING PROTEIN"/>
    <property type="match status" value="1"/>
</dbReference>
<feature type="domain" description="YHYH" evidence="2">
    <location>
        <begin position="189"/>
        <end position="284"/>
    </location>
</feature>
<dbReference type="CDD" id="cd00865">
    <property type="entry name" value="PEBP_bact_arch"/>
    <property type="match status" value="1"/>
</dbReference>